<protein>
    <submittedName>
        <fullName evidence="1">Uncharacterized protein</fullName>
    </submittedName>
</protein>
<comment type="caution">
    <text evidence="1">The sequence shown here is derived from an EMBL/GenBank/DDBJ whole genome shotgun (WGS) entry which is preliminary data.</text>
</comment>
<dbReference type="RefSeq" id="WP_009488742.1">
    <property type="nucleotide sequence ID" value="NZ_AMYT01000011.1"/>
</dbReference>
<proteinExistence type="predicted"/>
<evidence type="ECO:0000313" key="2">
    <source>
        <dbReference type="Proteomes" id="UP000016057"/>
    </source>
</evidence>
<name>K8ZM27_9ENTE</name>
<sequence length="62" mass="7519">MERVDPNEYLVKEYYQAMKMGWESNTLPFKILLTAHDGYNELQRITELLNITYEEIISERYN</sequence>
<accession>K8ZM27</accession>
<reference evidence="1 2" key="1">
    <citation type="journal article" date="2013" name="Genome Announc.">
        <title>Draft Genome Sequence of Catellicoccus marimammalium, a Novel Species Commonly Found in Gull Feces.</title>
        <authorList>
            <person name="Weigand M.R."/>
            <person name="Ryu H."/>
            <person name="Bozcek L."/>
            <person name="Konstantinidis K.T."/>
            <person name="Santo Domingo J.W."/>
        </authorList>
    </citation>
    <scope>NUCLEOTIDE SEQUENCE [LARGE SCALE GENOMIC DNA]</scope>
    <source>
        <strain evidence="1 2">M35/04/3</strain>
    </source>
</reference>
<gene>
    <name evidence="1" type="ORF">C683_0329</name>
</gene>
<dbReference type="EMBL" id="AMYT01000011">
    <property type="protein sequence ID" value="EKU27548.1"/>
    <property type="molecule type" value="Genomic_DNA"/>
</dbReference>
<dbReference type="AlphaFoldDB" id="K8ZM27"/>
<evidence type="ECO:0000313" key="1">
    <source>
        <dbReference type="EMBL" id="EKU27548.1"/>
    </source>
</evidence>
<dbReference type="Proteomes" id="UP000016057">
    <property type="component" value="Unassembled WGS sequence"/>
</dbReference>
<keyword evidence="2" id="KW-1185">Reference proteome</keyword>
<organism evidence="1 2">
    <name type="scientific">Catellicoccus marimammalium M35/04/3</name>
    <dbReference type="NCBI Taxonomy" id="1234409"/>
    <lineage>
        <taxon>Bacteria</taxon>
        <taxon>Bacillati</taxon>
        <taxon>Bacillota</taxon>
        <taxon>Bacilli</taxon>
        <taxon>Lactobacillales</taxon>
        <taxon>Enterococcaceae</taxon>
        <taxon>Catellicoccus</taxon>
    </lineage>
</organism>